<dbReference type="GO" id="GO:0046914">
    <property type="term" value="F:transition metal ion binding"/>
    <property type="evidence" value="ECO:0007669"/>
    <property type="project" value="TreeGrafter"/>
</dbReference>
<dbReference type="InterPro" id="IPR051909">
    <property type="entry name" value="MFP_Cation_Efflux"/>
</dbReference>
<name>A0A7W8ZJI0_9SPHI</name>
<dbReference type="AlphaFoldDB" id="A0A7W8ZJI0"/>
<dbReference type="PANTHER" id="PTHR30097">
    <property type="entry name" value="CATION EFFLUX SYSTEM PROTEIN CUSB"/>
    <property type="match status" value="1"/>
</dbReference>
<protein>
    <submittedName>
        <fullName evidence="7">Cu(I)/Ag(I) efflux system membrane fusion protein</fullName>
    </submittedName>
</protein>
<dbReference type="SUPFAM" id="SSF111369">
    <property type="entry name" value="HlyD-like secretion proteins"/>
    <property type="match status" value="1"/>
</dbReference>
<dbReference type="Pfam" id="PF25975">
    <property type="entry name" value="CzcB_C"/>
    <property type="match status" value="1"/>
</dbReference>
<evidence type="ECO:0000259" key="4">
    <source>
        <dbReference type="Pfam" id="PF25919"/>
    </source>
</evidence>
<feature type="domain" description="Heavy metal binding" evidence="3">
    <location>
        <begin position="46"/>
        <end position="71"/>
    </location>
</feature>
<dbReference type="PROSITE" id="PS51257">
    <property type="entry name" value="PROKAR_LIPOPROTEIN"/>
    <property type="match status" value="1"/>
</dbReference>
<comment type="caution">
    <text evidence="7">The sequence shown here is derived from an EMBL/GenBank/DDBJ whole genome shotgun (WGS) entry which is preliminary data.</text>
</comment>
<dbReference type="InterPro" id="IPR058649">
    <property type="entry name" value="CzcB_C"/>
</dbReference>
<dbReference type="Gene3D" id="2.40.30.170">
    <property type="match status" value="1"/>
</dbReference>
<evidence type="ECO:0000259" key="5">
    <source>
        <dbReference type="Pfam" id="PF25954"/>
    </source>
</evidence>
<evidence type="ECO:0000256" key="2">
    <source>
        <dbReference type="ARBA" id="ARBA00022448"/>
    </source>
</evidence>
<dbReference type="Proteomes" id="UP000537204">
    <property type="component" value="Unassembled WGS sequence"/>
</dbReference>
<dbReference type="Gene3D" id="2.40.420.20">
    <property type="match status" value="1"/>
</dbReference>
<feature type="domain" description="CusB-like beta-barrel" evidence="5">
    <location>
        <begin position="257"/>
        <end position="333"/>
    </location>
</feature>
<feature type="domain" description="CusB-like barrel-sandwich hybrid" evidence="4">
    <location>
        <begin position="128"/>
        <end position="250"/>
    </location>
</feature>
<dbReference type="InterPro" id="IPR045800">
    <property type="entry name" value="HMBD"/>
</dbReference>
<keyword evidence="2" id="KW-0813">Transport</keyword>
<dbReference type="EMBL" id="JACHCE010000001">
    <property type="protein sequence ID" value="MBB5635030.1"/>
    <property type="molecule type" value="Genomic_DNA"/>
</dbReference>
<dbReference type="GO" id="GO:0015679">
    <property type="term" value="P:plasma membrane copper ion transport"/>
    <property type="evidence" value="ECO:0007669"/>
    <property type="project" value="TreeGrafter"/>
</dbReference>
<dbReference type="Pfam" id="PF25919">
    <property type="entry name" value="BSH_CusB"/>
    <property type="match status" value="1"/>
</dbReference>
<organism evidence="7 8">
    <name type="scientific">Pedobacter cryoconitis</name>
    <dbReference type="NCBI Taxonomy" id="188932"/>
    <lineage>
        <taxon>Bacteria</taxon>
        <taxon>Pseudomonadati</taxon>
        <taxon>Bacteroidota</taxon>
        <taxon>Sphingobacteriia</taxon>
        <taxon>Sphingobacteriales</taxon>
        <taxon>Sphingobacteriaceae</taxon>
        <taxon>Pedobacter</taxon>
    </lineage>
</organism>
<dbReference type="GO" id="GO:0016020">
    <property type="term" value="C:membrane"/>
    <property type="evidence" value="ECO:0007669"/>
    <property type="project" value="InterPro"/>
</dbReference>
<evidence type="ECO:0000259" key="6">
    <source>
        <dbReference type="Pfam" id="PF25975"/>
    </source>
</evidence>
<dbReference type="RefSeq" id="WP_183879331.1">
    <property type="nucleotide sequence ID" value="NZ_JACHCE010000001.1"/>
</dbReference>
<comment type="similarity">
    <text evidence="1">Belongs to the membrane fusion protein (MFP) (TC 8.A.1) family.</text>
</comment>
<accession>A0A7W8ZJI0</accession>
<dbReference type="GO" id="GO:0022857">
    <property type="term" value="F:transmembrane transporter activity"/>
    <property type="evidence" value="ECO:0007669"/>
    <property type="project" value="InterPro"/>
</dbReference>
<reference evidence="7 8" key="1">
    <citation type="submission" date="2020-08" db="EMBL/GenBank/DDBJ databases">
        <title>Genomic Encyclopedia of Type Strains, Phase IV (KMG-V): Genome sequencing to study the core and pangenomes of soil and plant-associated prokaryotes.</title>
        <authorList>
            <person name="Whitman W."/>
        </authorList>
    </citation>
    <scope>NUCLEOTIDE SEQUENCE [LARGE SCALE GENOMIC DNA]</scope>
    <source>
        <strain evidence="7 8">S3M1</strain>
    </source>
</reference>
<dbReference type="Pfam" id="PF25954">
    <property type="entry name" value="Beta-barrel_RND_2"/>
    <property type="match status" value="1"/>
</dbReference>
<evidence type="ECO:0000259" key="3">
    <source>
        <dbReference type="Pfam" id="PF19335"/>
    </source>
</evidence>
<sequence length="418" mass="45527">MRSIIKRLSSRKVSGVFLLILFLSLTLFTACKQKMQPLGKSANKTYYTCSMHPQIHENHPGNCPICHMELIRVETTGKSSGTGANKIMLTTSQLQIAGIKIDTVREENVGNEKTLTGTVTTNENQAEQLSARNTGRIEQLFVRTTGEKISIGQPVYRIYSEDLLEAEREYLLAGQQQKMLNNPDIDYKQLIGAAENKLLLWGLSGSQIKNLASSGKVSASVTVMSKINGTVSDIAVHEGDYVTEGMPILKTQHINALWIEAQLYVSETSGYHLNDLVSVSLPDLGGQRIAGKIDFMNPELSGASKVALIRVSIANDQGLIRPGMLAYISIANEQKRSLAVQTSAILTDGKGSRVWVKNSDNSFSPKMVMLGTGNQNYMTVVSGLNAGDVVVTSGAYLLNSEAIFKNGADKMDMGNMKM</sequence>
<dbReference type="InterPro" id="IPR058792">
    <property type="entry name" value="Beta-barrel_RND_2"/>
</dbReference>
<dbReference type="Pfam" id="PF19335">
    <property type="entry name" value="HMBD"/>
    <property type="match status" value="1"/>
</dbReference>
<dbReference type="NCBIfam" id="TIGR01730">
    <property type="entry name" value="RND_mfp"/>
    <property type="match status" value="1"/>
</dbReference>
<dbReference type="PANTHER" id="PTHR30097:SF15">
    <property type="entry name" value="CATION EFFLUX SYSTEM PROTEIN CUSB"/>
    <property type="match status" value="1"/>
</dbReference>
<dbReference type="Gene3D" id="2.40.50.100">
    <property type="match status" value="1"/>
</dbReference>
<feature type="domain" description="CzcB-like C-terminal circularly permuted SH3-like" evidence="6">
    <location>
        <begin position="338"/>
        <end position="398"/>
    </location>
</feature>
<gene>
    <name evidence="7" type="ORF">HDE68_000915</name>
</gene>
<dbReference type="GO" id="GO:0060003">
    <property type="term" value="P:copper ion export"/>
    <property type="evidence" value="ECO:0007669"/>
    <property type="project" value="TreeGrafter"/>
</dbReference>
<evidence type="ECO:0000313" key="7">
    <source>
        <dbReference type="EMBL" id="MBB5635030.1"/>
    </source>
</evidence>
<dbReference type="InterPro" id="IPR058790">
    <property type="entry name" value="BSH_CusB"/>
</dbReference>
<dbReference type="GO" id="GO:0030288">
    <property type="term" value="C:outer membrane-bounded periplasmic space"/>
    <property type="evidence" value="ECO:0007669"/>
    <property type="project" value="TreeGrafter"/>
</dbReference>
<dbReference type="InterPro" id="IPR006143">
    <property type="entry name" value="RND_pump_MFP"/>
</dbReference>
<proteinExistence type="inferred from homology"/>
<evidence type="ECO:0000313" key="8">
    <source>
        <dbReference type="Proteomes" id="UP000537204"/>
    </source>
</evidence>
<evidence type="ECO:0000256" key="1">
    <source>
        <dbReference type="ARBA" id="ARBA00009477"/>
    </source>
</evidence>